<dbReference type="AlphaFoldDB" id="C8PF62"/>
<name>C8PF62_9BACT</name>
<accession>C8PF62</accession>
<dbReference type="Proteomes" id="UP000005709">
    <property type="component" value="Unassembled WGS sequence"/>
</dbReference>
<comment type="caution">
    <text evidence="1">The sequence shown here is derived from an EMBL/GenBank/DDBJ whole genome shotgun (WGS) entry which is preliminary data.</text>
</comment>
<evidence type="ECO:0000313" key="2">
    <source>
        <dbReference type="Proteomes" id="UP000005709"/>
    </source>
</evidence>
<dbReference type="RefSeq" id="WP_005869797.1">
    <property type="nucleotide sequence ID" value="NZ_ACYG01000009.1"/>
</dbReference>
<keyword evidence="2" id="KW-1185">Reference proteome</keyword>
<dbReference type="EMBL" id="ACYG01000009">
    <property type="protein sequence ID" value="EEV18690.1"/>
    <property type="molecule type" value="Genomic_DNA"/>
</dbReference>
<gene>
    <name evidence="1" type="ORF">CAMGR0001_2703</name>
</gene>
<proteinExistence type="predicted"/>
<protein>
    <submittedName>
        <fullName evidence="1">Uncharacterized protein</fullName>
    </submittedName>
</protein>
<reference evidence="1 2" key="1">
    <citation type="submission" date="2009-07" db="EMBL/GenBank/DDBJ databases">
        <authorList>
            <person name="Madupu R."/>
            <person name="Sebastian Y."/>
            <person name="Durkin A.S."/>
            <person name="Torralba M."/>
            <person name="Methe B."/>
            <person name="Sutton G.G."/>
            <person name="Strausberg R.L."/>
            <person name="Nelson K.E."/>
        </authorList>
    </citation>
    <scope>NUCLEOTIDE SEQUENCE [LARGE SCALE GENOMIC DNA]</scope>
    <source>
        <strain evidence="1 2">RM3268</strain>
    </source>
</reference>
<evidence type="ECO:0000313" key="1">
    <source>
        <dbReference type="EMBL" id="EEV18690.1"/>
    </source>
</evidence>
<organism evidence="1 2">
    <name type="scientific">Campylobacter gracilis RM3268</name>
    <dbReference type="NCBI Taxonomy" id="553220"/>
    <lineage>
        <taxon>Bacteria</taxon>
        <taxon>Pseudomonadati</taxon>
        <taxon>Campylobacterota</taxon>
        <taxon>Epsilonproteobacteria</taxon>
        <taxon>Campylobacterales</taxon>
        <taxon>Campylobacteraceae</taxon>
        <taxon>Campylobacter</taxon>
    </lineage>
</organism>
<sequence length="73" mass="8263">MRCWIKAWYKLNSLYFVKSGSSLLNLSSLIYGELFGCGGLDKISIVCAEDIAAHRYNCFMCPALASFALRRFK</sequence>